<feature type="compositionally biased region" description="Polar residues" evidence="1">
    <location>
        <begin position="1"/>
        <end position="20"/>
    </location>
</feature>
<feature type="region of interest" description="Disordered" evidence="1">
    <location>
        <begin position="219"/>
        <end position="284"/>
    </location>
</feature>
<accession>A0A409W3S7</accession>
<evidence type="ECO:0000313" key="3">
    <source>
        <dbReference type="Proteomes" id="UP000284706"/>
    </source>
</evidence>
<dbReference type="Proteomes" id="UP000284706">
    <property type="component" value="Unassembled WGS sequence"/>
</dbReference>
<gene>
    <name evidence="2" type="ORF">CVT26_014957</name>
</gene>
<dbReference type="InParanoid" id="A0A409W3S7"/>
<evidence type="ECO:0000313" key="2">
    <source>
        <dbReference type="EMBL" id="PPQ73135.1"/>
    </source>
</evidence>
<protein>
    <submittedName>
        <fullName evidence="2">Uncharacterized protein</fullName>
    </submittedName>
</protein>
<dbReference type="AlphaFoldDB" id="A0A409W3S7"/>
<proteinExistence type="predicted"/>
<reference evidence="2 3" key="1">
    <citation type="journal article" date="2018" name="Evol. Lett.">
        <title>Horizontal gene cluster transfer increased hallucinogenic mushroom diversity.</title>
        <authorList>
            <person name="Reynolds H.T."/>
            <person name="Vijayakumar V."/>
            <person name="Gluck-Thaler E."/>
            <person name="Korotkin H.B."/>
            <person name="Matheny P.B."/>
            <person name="Slot J.C."/>
        </authorList>
    </citation>
    <scope>NUCLEOTIDE SEQUENCE [LARGE SCALE GENOMIC DNA]</scope>
    <source>
        <strain evidence="2 3">SRW20</strain>
    </source>
</reference>
<dbReference type="EMBL" id="NHYE01005421">
    <property type="protein sequence ID" value="PPQ73135.1"/>
    <property type="molecule type" value="Genomic_DNA"/>
</dbReference>
<feature type="compositionally biased region" description="Basic and acidic residues" evidence="1">
    <location>
        <begin position="236"/>
        <end position="250"/>
    </location>
</feature>
<organism evidence="2 3">
    <name type="scientific">Gymnopilus dilepis</name>
    <dbReference type="NCBI Taxonomy" id="231916"/>
    <lineage>
        <taxon>Eukaryota</taxon>
        <taxon>Fungi</taxon>
        <taxon>Dikarya</taxon>
        <taxon>Basidiomycota</taxon>
        <taxon>Agaricomycotina</taxon>
        <taxon>Agaricomycetes</taxon>
        <taxon>Agaricomycetidae</taxon>
        <taxon>Agaricales</taxon>
        <taxon>Agaricineae</taxon>
        <taxon>Hymenogastraceae</taxon>
        <taxon>Gymnopilus</taxon>
    </lineage>
</organism>
<sequence length="284" mass="31592">MLNRTTSTLPDPRQITSSEQGLPPAPQNALSMTSGISCFEVLPSEIIESQIMAEAQSKKKPTIFIGNRDRLSAEELRIADSLNLARLQKLKSTALELQNLARLEEYSLIISLRKRDMELTNLDPHNALQVARAACNVLYASQQLAIAKVMEAQSQLETLIDGFEKANAQLQEGQHQLSNILSELHTRCIVVVPMPYRNIEFARAASSWRTLAFRSRNVRMPSGDSSVKSTSKKRPRSADSDIQPRSKKEAFQSTSGEESGVEQDGEKDKSADEDMVREDSMSLD</sequence>
<feature type="region of interest" description="Disordered" evidence="1">
    <location>
        <begin position="1"/>
        <end position="27"/>
    </location>
</feature>
<comment type="caution">
    <text evidence="2">The sequence shown here is derived from an EMBL/GenBank/DDBJ whole genome shotgun (WGS) entry which is preliminary data.</text>
</comment>
<evidence type="ECO:0000256" key="1">
    <source>
        <dbReference type="SAM" id="MobiDB-lite"/>
    </source>
</evidence>
<keyword evidence="3" id="KW-1185">Reference proteome</keyword>
<name>A0A409W3S7_9AGAR</name>
<feature type="compositionally biased region" description="Basic and acidic residues" evidence="1">
    <location>
        <begin position="264"/>
        <end position="284"/>
    </location>
</feature>